<feature type="region of interest" description="Disordered" evidence="1">
    <location>
        <begin position="188"/>
        <end position="211"/>
    </location>
</feature>
<name>L8MTV2_9CYAN</name>
<reference evidence="2 3" key="1">
    <citation type="journal article" date="2013" name="Proc. Natl. Acad. Sci. U.S.A.">
        <title>Improving the coverage of the cyanobacterial phylum using diversity-driven genome sequencing.</title>
        <authorList>
            <person name="Shih P.M."/>
            <person name="Wu D."/>
            <person name="Latifi A."/>
            <person name="Axen S.D."/>
            <person name="Fewer D.P."/>
            <person name="Talla E."/>
            <person name="Calteau A."/>
            <person name="Cai F."/>
            <person name="Tandeau de Marsac N."/>
            <person name="Rippka R."/>
            <person name="Herdman M."/>
            <person name="Sivonen K."/>
            <person name="Coursin T."/>
            <person name="Laurent T."/>
            <person name="Goodwin L."/>
            <person name="Nolan M."/>
            <person name="Davenport K.W."/>
            <person name="Han C.S."/>
            <person name="Rubin E.M."/>
            <person name="Eisen J.A."/>
            <person name="Woyke T."/>
            <person name="Gugger M."/>
            <person name="Kerfeld C.A."/>
        </authorList>
    </citation>
    <scope>NUCLEOTIDE SEQUENCE [LARGE SCALE GENOMIC DNA]</scope>
    <source>
        <strain evidence="2 3">PCC 7429</strain>
    </source>
</reference>
<dbReference type="PATRIC" id="fig|927668.3.peg.3957"/>
<proteinExistence type="predicted"/>
<evidence type="ECO:0000256" key="1">
    <source>
        <dbReference type="SAM" id="MobiDB-lite"/>
    </source>
</evidence>
<sequence>MATPFFNLVLYQFTEVSQHFSELKNKPSKVLRFPKWQRHFGNWYYSSALHIFTFLRKLLLDCLRIMPFRQFRAKIYRSLCLLCITLGIAIGLNACISPSNDKKTEEAKSPVPIFLFLQASPDGKTIEGIVPSDLVEQFGSLDRVIQSIPAGSKFSLMQFGKPLGTFQVSAVRGSDAFGAIASFKVKTPDNNDKNSNDNSNDKNQSGKSLTPEVLRQPNLTIVASDRINTTSDRNYFFNCPNKIQPLVLEKSRNLFVKLGASPAATSQVSIASLVCADINGDNQPEIITGLRLDNPLRPTGLSSQAWKEFLSLPAIQRQEYSMLVMLSKGANDDWISEPILTHTRALSYVNDSVSSYALYGIQEVNGDRYPEIIVQEIGLNSLDVRVFTPSLNAQGKWQWRSYYQNQRSLNIVQ</sequence>
<gene>
    <name evidence="2" type="ORF">Pse7429DRAFT_3368</name>
</gene>
<accession>L8MTV2</accession>
<evidence type="ECO:0000313" key="3">
    <source>
        <dbReference type="Proteomes" id="UP000011201"/>
    </source>
</evidence>
<organism evidence="2 3">
    <name type="scientific">Pseudanabaena biceps PCC 7429</name>
    <dbReference type="NCBI Taxonomy" id="927668"/>
    <lineage>
        <taxon>Bacteria</taxon>
        <taxon>Bacillati</taxon>
        <taxon>Cyanobacteriota</taxon>
        <taxon>Cyanophyceae</taxon>
        <taxon>Pseudanabaenales</taxon>
        <taxon>Pseudanabaenaceae</taxon>
        <taxon>Pseudanabaena</taxon>
    </lineage>
</organism>
<evidence type="ECO:0000313" key="2">
    <source>
        <dbReference type="EMBL" id="ELS31382.1"/>
    </source>
</evidence>
<dbReference type="EMBL" id="ALWB01000176">
    <property type="protein sequence ID" value="ELS31382.1"/>
    <property type="molecule type" value="Genomic_DNA"/>
</dbReference>
<dbReference type="SUPFAM" id="SSF69318">
    <property type="entry name" value="Integrin alpha N-terminal domain"/>
    <property type="match status" value="1"/>
</dbReference>
<protein>
    <recommendedName>
        <fullName evidence="4">FG-GAP repeat protein</fullName>
    </recommendedName>
</protein>
<dbReference type="Proteomes" id="UP000011201">
    <property type="component" value="Unassembled WGS sequence"/>
</dbReference>
<dbReference type="AlphaFoldDB" id="L8MTV2"/>
<keyword evidence="3" id="KW-1185">Reference proteome</keyword>
<dbReference type="InterPro" id="IPR028994">
    <property type="entry name" value="Integrin_alpha_N"/>
</dbReference>
<evidence type="ECO:0008006" key="4">
    <source>
        <dbReference type="Google" id="ProtNLM"/>
    </source>
</evidence>
<comment type="caution">
    <text evidence="2">The sequence shown here is derived from an EMBL/GenBank/DDBJ whole genome shotgun (WGS) entry which is preliminary data.</text>
</comment>